<evidence type="ECO:0000313" key="3">
    <source>
        <dbReference type="Proteomes" id="UP001595962"/>
    </source>
</evidence>
<protein>
    <submittedName>
        <fullName evidence="2">Tetratricopeptide repeat protein</fullName>
    </submittedName>
</protein>
<gene>
    <name evidence="2" type="ORF">ACFO3I_00890</name>
</gene>
<feature type="signal peptide" evidence="1">
    <location>
        <begin position="1"/>
        <end position="21"/>
    </location>
</feature>
<reference evidence="3" key="1">
    <citation type="journal article" date="2019" name="Int. J. Syst. Evol. Microbiol.">
        <title>The Global Catalogue of Microorganisms (GCM) 10K type strain sequencing project: providing services to taxonomists for standard genome sequencing and annotation.</title>
        <authorList>
            <consortium name="The Broad Institute Genomics Platform"/>
            <consortium name="The Broad Institute Genome Sequencing Center for Infectious Disease"/>
            <person name="Wu L."/>
            <person name="Ma J."/>
        </authorList>
    </citation>
    <scope>NUCLEOTIDE SEQUENCE [LARGE SCALE GENOMIC DNA]</scope>
    <source>
        <strain evidence="3">DT28</strain>
    </source>
</reference>
<dbReference type="Pfam" id="PF14559">
    <property type="entry name" value="TPR_19"/>
    <property type="match status" value="1"/>
</dbReference>
<dbReference type="Gene3D" id="1.25.40.10">
    <property type="entry name" value="Tetratricopeptide repeat domain"/>
    <property type="match status" value="1"/>
</dbReference>
<dbReference type="SUPFAM" id="SSF48452">
    <property type="entry name" value="TPR-like"/>
    <property type="match status" value="1"/>
</dbReference>
<dbReference type="EMBL" id="JBHSGB010000001">
    <property type="protein sequence ID" value="MFC4653569.1"/>
    <property type="molecule type" value="Genomic_DNA"/>
</dbReference>
<dbReference type="PROSITE" id="PS51257">
    <property type="entry name" value="PROKAR_LIPOPROTEIN"/>
    <property type="match status" value="1"/>
</dbReference>
<name>A0ABV9JJA1_9GAMM</name>
<evidence type="ECO:0000313" key="2">
    <source>
        <dbReference type="EMBL" id="MFC4653569.1"/>
    </source>
</evidence>
<dbReference type="RefSeq" id="WP_377330962.1">
    <property type="nucleotide sequence ID" value="NZ_JBHSGB010000001.1"/>
</dbReference>
<evidence type="ECO:0000256" key="1">
    <source>
        <dbReference type="SAM" id="SignalP"/>
    </source>
</evidence>
<sequence length="382" mass="43007">MHTRLLWLIAILMLAGCQSNTAPQKVTVTMPAFEQHWSPAQVQLPELDHWFELTPEQQQHFLSFFNNPEFADQSPAQRLSSYLHNKLVSFHYLGENLSASEALQKNQGNCLTLAVVTTALARLVNINLGYQLVSSQPVINVKNGVWLSSDHVRTLLYKPAEPGKPLLDRGSIVVDYFPDAEDVSGPKLAESRFRAMIFNNLAADAFIAKQNANAYLLAKAALEQDPTYTPAINLIALTLTRDGALGSAQDWFEYGSHSTEPNLSLLANYRDFMKQGGELQAVQRIEQQIESVHFGNPFADLVLALEAYHHQNFPKAQRYYQRVLKQAPHLQKAYLALLDIYLKDGQYREARQVAETAMQYAYEPGLQNFYLAKLAALSQQPE</sequence>
<accession>A0ABV9JJA1</accession>
<comment type="caution">
    <text evidence="2">The sequence shown here is derived from an EMBL/GenBank/DDBJ whole genome shotgun (WGS) entry which is preliminary data.</text>
</comment>
<feature type="chain" id="PRO_5046674341" evidence="1">
    <location>
        <begin position="22"/>
        <end position="382"/>
    </location>
</feature>
<dbReference type="Proteomes" id="UP001595962">
    <property type="component" value="Unassembled WGS sequence"/>
</dbReference>
<keyword evidence="1" id="KW-0732">Signal</keyword>
<organism evidence="2 3">
    <name type="scientific">Rheinheimera marina</name>
    <dbReference type="NCBI Taxonomy" id="1774958"/>
    <lineage>
        <taxon>Bacteria</taxon>
        <taxon>Pseudomonadati</taxon>
        <taxon>Pseudomonadota</taxon>
        <taxon>Gammaproteobacteria</taxon>
        <taxon>Chromatiales</taxon>
        <taxon>Chromatiaceae</taxon>
        <taxon>Rheinheimera</taxon>
    </lineage>
</organism>
<dbReference type="InterPro" id="IPR011990">
    <property type="entry name" value="TPR-like_helical_dom_sf"/>
</dbReference>
<proteinExistence type="predicted"/>
<keyword evidence="3" id="KW-1185">Reference proteome</keyword>